<keyword evidence="3" id="KW-1185">Reference proteome</keyword>
<comment type="caution">
    <text evidence="2">The sequence shown here is derived from an EMBL/GenBank/DDBJ whole genome shotgun (WGS) entry which is preliminary data.</text>
</comment>
<dbReference type="OrthoDB" id="408964at2759"/>
<accession>A0A8S1RBV5</accession>
<dbReference type="EMBL" id="CAJJDN010000158">
    <property type="protein sequence ID" value="CAD8125388.1"/>
    <property type="molecule type" value="Genomic_DNA"/>
</dbReference>
<evidence type="ECO:0000313" key="2">
    <source>
        <dbReference type="EMBL" id="CAD8125388.1"/>
    </source>
</evidence>
<gene>
    <name evidence="2" type="ORF">PSON_ATCC_30995.1.T1580111</name>
</gene>
<keyword evidence="1" id="KW-0472">Membrane</keyword>
<feature type="transmembrane region" description="Helical" evidence="1">
    <location>
        <begin position="21"/>
        <end position="42"/>
    </location>
</feature>
<name>A0A8S1RBV5_9CILI</name>
<keyword evidence="1" id="KW-0812">Transmembrane</keyword>
<sequence length="134" mass="15863">MEQKKTTYCTLNYIASKILMANLIILMQQIYGHLALLFILSIETPSFETQDITTYKKIKVCQYTFPDHVVISNNAKNVNYRSKQKSYFSYNLYHSLMTSNSIFKNLLIFQLQLVHFLCHRLKYQLTQTFQIKTT</sequence>
<evidence type="ECO:0000256" key="1">
    <source>
        <dbReference type="SAM" id="Phobius"/>
    </source>
</evidence>
<dbReference type="Proteomes" id="UP000692954">
    <property type="component" value="Unassembled WGS sequence"/>
</dbReference>
<protein>
    <recommendedName>
        <fullName evidence="4">Transmembrane protein</fullName>
    </recommendedName>
</protein>
<reference evidence="2" key="1">
    <citation type="submission" date="2021-01" db="EMBL/GenBank/DDBJ databases">
        <authorList>
            <consortium name="Genoscope - CEA"/>
            <person name="William W."/>
        </authorList>
    </citation>
    <scope>NUCLEOTIDE SEQUENCE</scope>
</reference>
<keyword evidence="1" id="KW-1133">Transmembrane helix</keyword>
<evidence type="ECO:0000313" key="3">
    <source>
        <dbReference type="Proteomes" id="UP000692954"/>
    </source>
</evidence>
<proteinExistence type="predicted"/>
<organism evidence="2 3">
    <name type="scientific">Paramecium sonneborni</name>
    <dbReference type="NCBI Taxonomy" id="65129"/>
    <lineage>
        <taxon>Eukaryota</taxon>
        <taxon>Sar</taxon>
        <taxon>Alveolata</taxon>
        <taxon>Ciliophora</taxon>
        <taxon>Intramacronucleata</taxon>
        <taxon>Oligohymenophorea</taxon>
        <taxon>Peniculida</taxon>
        <taxon>Parameciidae</taxon>
        <taxon>Paramecium</taxon>
    </lineage>
</organism>
<dbReference type="AlphaFoldDB" id="A0A8S1RBV5"/>
<evidence type="ECO:0008006" key="4">
    <source>
        <dbReference type="Google" id="ProtNLM"/>
    </source>
</evidence>